<dbReference type="GO" id="GO:0005524">
    <property type="term" value="F:ATP binding"/>
    <property type="evidence" value="ECO:0007669"/>
    <property type="project" value="InterPro"/>
</dbReference>
<dbReference type="InterPro" id="IPR008271">
    <property type="entry name" value="Ser/Thr_kinase_AS"/>
</dbReference>
<dbReference type="PRINTS" id="PR00109">
    <property type="entry name" value="TYRKINASE"/>
</dbReference>
<dbReference type="InterPro" id="IPR011009">
    <property type="entry name" value="Kinase-like_dom_sf"/>
</dbReference>
<organism evidence="2 3">
    <name type="scientific">Tritrichomonas foetus</name>
    <dbReference type="NCBI Taxonomy" id="1144522"/>
    <lineage>
        <taxon>Eukaryota</taxon>
        <taxon>Metamonada</taxon>
        <taxon>Parabasalia</taxon>
        <taxon>Tritrichomonadida</taxon>
        <taxon>Tritrichomonadidae</taxon>
        <taxon>Tritrichomonas</taxon>
    </lineage>
</organism>
<dbReference type="InterPro" id="IPR000719">
    <property type="entry name" value="Prot_kinase_dom"/>
</dbReference>
<dbReference type="AlphaFoldDB" id="A0A1J4KB96"/>
<dbReference type="Gene3D" id="1.10.510.10">
    <property type="entry name" value="Transferase(Phosphotransferase) domain 1"/>
    <property type="match status" value="1"/>
</dbReference>
<dbReference type="Proteomes" id="UP000179807">
    <property type="component" value="Unassembled WGS sequence"/>
</dbReference>
<dbReference type="PANTHER" id="PTHR44329:SF214">
    <property type="entry name" value="PROTEIN KINASE DOMAIN-CONTAINING PROTEIN"/>
    <property type="match status" value="1"/>
</dbReference>
<accession>A0A1J4KB96</accession>
<dbReference type="Gene3D" id="3.30.200.20">
    <property type="entry name" value="Phosphorylase Kinase, domain 1"/>
    <property type="match status" value="1"/>
</dbReference>
<sequence>MITPRSVRDCVPEFEQSLHDLENLCNSCAVHQKKFVHSTTQFQKFIDALKINAKSTEMTNDQLESYRFTGFQIQELISLMAHHQFHCWEQVTLEMPINSVADQLTSIAKNLRKNTKKLDSIAYKYFIYDEKDWMDLHILDLKMIYASFSQYISKENAADYIVSLMKERLNEIDTFLDDISKLTKNPSLFLPGVRVFSPIPIDYQNWRINYSDLKKIRLAGSGASASVYYGLYNKINTPVAIKVLNYDKLDGQKLISFQREVSILNKANHPSLLRFIGATDTPPYCIVTEWMPNDNLYQEINFLKRLDQTMRTIAAFDIARGMQYLHSKHIIHRDLKSLNVLLDKDNKAHICDFGYSKTYEENCLNTVNIGTPHWMAPELMITNETQNKYSFKIDVYAYGILLWEITSGSAPYVGLDPRYIQQHVKNDDLRPIIPFNTPDGVRNLIERCWDRNPDLRPTFDEIVNLFQRGEIILNGANKETFMNYVQTTLGDNPVNSFEDSLSSGSDIEEIVTSVEKNGLPESKSMIQKCWDKLESYLENENCQFSLISRVIEHFLNSFLKNQVASALRKFPKNSIDEKIMQNIAEMIPSGSDEFDDDIVIASCKNGAADVIAVYAVQQKHIKLAFEAVAKQGVDISLKAAVADRCVQQIYSNDPELVCAALRCLVGIGEGRRFTDEAIRLHISNENLGIRNCVYVAIIAAAMSGLELPIDIADSLIGSLDKDENAMKALIAMCQIPQIAIHVVNRLTNIELKSYEVLIKILLLIAQNKGLKMIVEEVLDKIDFDKIPDNLSGPLLTLKMFAGMA</sequence>
<dbReference type="InterPro" id="IPR001245">
    <property type="entry name" value="Ser-Thr/Tyr_kinase_cat_dom"/>
</dbReference>
<reference evidence="2" key="1">
    <citation type="submission" date="2016-10" db="EMBL/GenBank/DDBJ databases">
        <authorList>
            <person name="Benchimol M."/>
            <person name="Almeida L.G."/>
            <person name="Vasconcelos A.T."/>
            <person name="Perreira-Neves A."/>
            <person name="Rosa I.A."/>
            <person name="Tasca T."/>
            <person name="Bogo M.R."/>
            <person name="de Souza W."/>
        </authorList>
    </citation>
    <scope>NUCLEOTIDE SEQUENCE [LARGE SCALE GENOMIC DNA]</scope>
    <source>
        <strain evidence="2">K</strain>
    </source>
</reference>
<dbReference type="RefSeq" id="XP_068361823.1">
    <property type="nucleotide sequence ID" value="XM_068492081.1"/>
</dbReference>
<comment type="caution">
    <text evidence="2">The sequence shown here is derived from an EMBL/GenBank/DDBJ whole genome shotgun (WGS) entry which is preliminary data.</text>
</comment>
<evidence type="ECO:0000259" key="1">
    <source>
        <dbReference type="PROSITE" id="PS50011"/>
    </source>
</evidence>
<dbReference type="PROSITE" id="PS50011">
    <property type="entry name" value="PROTEIN_KINASE_DOM"/>
    <property type="match status" value="1"/>
</dbReference>
<keyword evidence="3" id="KW-1185">Reference proteome</keyword>
<dbReference type="GeneID" id="94826785"/>
<dbReference type="CDD" id="cd13999">
    <property type="entry name" value="STKc_MAP3K-like"/>
    <property type="match status" value="1"/>
</dbReference>
<dbReference type="Pfam" id="PF07714">
    <property type="entry name" value="PK_Tyr_Ser-Thr"/>
    <property type="match status" value="1"/>
</dbReference>
<evidence type="ECO:0000313" key="3">
    <source>
        <dbReference type="Proteomes" id="UP000179807"/>
    </source>
</evidence>
<dbReference type="VEuPathDB" id="TrichDB:TRFO_04748"/>
<dbReference type="PROSITE" id="PS00108">
    <property type="entry name" value="PROTEIN_KINASE_ST"/>
    <property type="match status" value="1"/>
</dbReference>
<keyword evidence="2" id="KW-0418">Kinase</keyword>
<dbReference type="EMBL" id="MLAK01000660">
    <property type="protein sequence ID" value="OHT08687.1"/>
    <property type="molecule type" value="Genomic_DNA"/>
</dbReference>
<dbReference type="SMART" id="SM00220">
    <property type="entry name" value="S_TKc"/>
    <property type="match status" value="1"/>
</dbReference>
<feature type="domain" description="Protein kinase" evidence="1">
    <location>
        <begin position="213"/>
        <end position="473"/>
    </location>
</feature>
<evidence type="ECO:0000313" key="2">
    <source>
        <dbReference type="EMBL" id="OHT08687.1"/>
    </source>
</evidence>
<dbReference type="GO" id="GO:0004674">
    <property type="term" value="F:protein serine/threonine kinase activity"/>
    <property type="evidence" value="ECO:0007669"/>
    <property type="project" value="TreeGrafter"/>
</dbReference>
<keyword evidence="2" id="KW-0808">Transferase</keyword>
<dbReference type="OrthoDB" id="4062651at2759"/>
<gene>
    <name evidence="2" type="ORF">TRFO_04748</name>
</gene>
<dbReference type="SUPFAM" id="SSF56112">
    <property type="entry name" value="Protein kinase-like (PK-like)"/>
    <property type="match status" value="1"/>
</dbReference>
<protein>
    <submittedName>
        <fullName evidence="2">TKL family protein kinase</fullName>
    </submittedName>
</protein>
<dbReference type="PANTHER" id="PTHR44329">
    <property type="entry name" value="SERINE/THREONINE-PROTEIN KINASE TNNI3K-RELATED"/>
    <property type="match status" value="1"/>
</dbReference>
<name>A0A1J4KB96_9EUKA</name>
<proteinExistence type="predicted"/>
<dbReference type="InterPro" id="IPR051681">
    <property type="entry name" value="Ser/Thr_Kinases-Pseudokinases"/>
</dbReference>